<proteinExistence type="predicted"/>
<evidence type="ECO:0000313" key="2">
    <source>
        <dbReference type="EMBL" id="AZU60652.1"/>
    </source>
</evidence>
<dbReference type="Proteomes" id="UP000282892">
    <property type="component" value="Chromosome"/>
</dbReference>
<dbReference type="InterPro" id="IPR052179">
    <property type="entry name" value="DD-CPase-like"/>
</dbReference>
<dbReference type="InterPro" id="IPR039561">
    <property type="entry name" value="Peptidase_M15C"/>
</dbReference>
<protein>
    <submittedName>
        <fullName evidence="2">Peptidase M15</fullName>
    </submittedName>
</protein>
<name>A0A3T0HU42_9BACI</name>
<dbReference type="OrthoDB" id="9799970at2"/>
<feature type="domain" description="Peptidase M15C" evidence="1">
    <location>
        <begin position="98"/>
        <end position="166"/>
    </location>
</feature>
<dbReference type="PANTHER" id="PTHR34385:SF1">
    <property type="entry name" value="PEPTIDOGLYCAN L-ALANYL-D-GLUTAMATE ENDOPEPTIDASE CWLK"/>
    <property type="match status" value="1"/>
</dbReference>
<dbReference type="RefSeq" id="WP_127485410.1">
    <property type="nucleotide sequence ID" value="NZ_CP022572.1"/>
</dbReference>
<dbReference type="AlphaFoldDB" id="A0A3T0HU42"/>
<dbReference type="STRING" id="1193713.GCA_001636315_03503"/>
<dbReference type="CDD" id="cd14845">
    <property type="entry name" value="L-Ala-D-Glu_peptidase_like"/>
    <property type="match status" value="1"/>
</dbReference>
<gene>
    <name evidence="2" type="ORF">CHR53_04880</name>
</gene>
<dbReference type="Pfam" id="PF13539">
    <property type="entry name" value="Peptidase_M15_4"/>
    <property type="match status" value="1"/>
</dbReference>
<accession>A0A3T0HU42</accession>
<organism evidence="2 3">
    <name type="scientific">Neobacillus mesonae</name>
    <dbReference type="NCBI Taxonomy" id="1193713"/>
    <lineage>
        <taxon>Bacteria</taxon>
        <taxon>Bacillati</taxon>
        <taxon>Bacillota</taxon>
        <taxon>Bacilli</taxon>
        <taxon>Bacillales</taxon>
        <taxon>Bacillaceae</taxon>
        <taxon>Neobacillus</taxon>
    </lineage>
</organism>
<keyword evidence="3" id="KW-1185">Reference proteome</keyword>
<dbReference type="InterPro" id="IPR009045">
    <property type="entry name" value="Zn_M74/Hedgehog-like"/>
</dbReference>
<dbReference type="KEGG" id="nmk:CHR53_04880"/>
<evidence type="ECO:0000313" key="3">
    <source>
        <dbReference type="Proteomes" id="UP000282892"/>
    </source>
</evidence>
<dbReference type="PANTHER" id="PTHR34385">
    <property type="entry name" value="D-ALANYL-D-ALANINE CARBOXYPEPTIDASE"/>
    <property type="match status" value="1"/>
</dbReference>
<dbReference type="GO" id="GO:0008233">
    <property type="term" value="F:peptidase activity"/>
    <property type="evidence" value="ECO:0007669"/>
    <property type="project" value="InterPro"/>
</dbReference>
<dbReference type="SUPFAM" id="SSF55166">
    <property type="entry name" value="Hedgehog/DD-peptidase"/>
    <property type="match status" value="1"/>
</dbReference>
<reference evidence="2 3" key="1">
    <citation type="submission" date="2017-07" db="EMBL/GenBank/DDBJ databases">
        <title>The complete genome sequence of Bacillus mesonae strain H20-5, an efficient strain improving plant abiotic stress resistance.</title>
        <authorList>
            <person name="Kim S.Y."/>
            <person name="Song H."/>
            <person name="Sang M.K."/>
            <person name="Weon H.-Y."/>
            <person name="Song J."/>
        </authorList>
    </citation>
    <scope>NUCLEOTIDE SEQUENCE [LARGE SCALE GENOMIC DNA]</scope>
    <source>
        <strain evidence="2 3">H20-5</strain>
    </source>
</reference>
<dbReference type="EMBL" id="CP022572">
    <property type="protein sequence ID" value="AZU60652.1"/>
    <property type="molecule type" value="Genomic_DNA"/>
</dbReference>
<dbReference type="Gene3D" id="3.30.1380.10">
    <property type="match status" value="1"/>
</dbReference>
<sequence length="192" mass="21319">MKRKKIGSSVYLLALLLFIILFFIKEFGLFTDSNINSAVPLPANLHPVVEERSQKLIQQAAKKGIVIVITDGFRSAEEQNRLYEKGRTAGGNVVTYAKGGESYHNFGLAVDFALKTQSGNVIWDMQYDGNQNGKADWAEVVQMAKTLGFEWGGDWAQFKDYPHLQMDFGLTIAELQQGERPPGDSSLVADTN</sequence>
<evidence type="ECO:0000259" key="1">
    <source>
        <dbReference type="Pfam" id="PF13539"/>
    </source>
</evidence>